<dbReference type="AlphaFoldDB" id="A0A6M2DCL6"/>
<organism evidence="2">
    <name type="scientific">Rhipicephalus microplus</name>
    <name type="common">Cattle tick</name>
    <name type="synonym">Boophilus microplus</name>
    <dbReference type="NCBI Taxonomy" id="6941"/>
    <lineage>
        <taxon>Eukaryota</taxon>
        <taxon>Metazoa</taxon>
        <taxon>Ecdysozoa</taxon>
        <taxon>Arthropoda</taxon>
        <taxon>Chelicerata</taxon>
        <taxon>Arachnida</taxon>
        <taxon>Acari</taxon>
        <taxon>Parasitiformes</taxon>
        <taxon>Ixodida</taxon>
        <taxon>Ixodoidea</taxon>
        <taxon>Ixodidae</taxon>
        <taxon>Rhipicephalinae</taxon>
        <taxon>Rhipicephalus</taxon>
        <taxon>Boophilus</taxon>
    </lineage>
</organism>
<feature type="signal peptide" evidence="1">
    <location>
        <begin position="1"/>
        <end position="21"/>
    </location>
</feature>
<sequence>MCGALLWCFLCSLAVTNPCICLPCNSTFYLYGWHLVTLHFTFTAGTWLFSLSYSRYLPLCSEFCAWGDSLQYGRFTSVRFILALFPKMTFALD</sequence>
<accession>A0A6M2DCL6</accession>
<reference evidence="2" key="1">
    <citation type="submission" date="2019-09" db="EMBL/GenBank/DDBJ databases">
        <title>Organ-specific transcriptomic study of the physiology of the cattle tick, Rhipicephalus microplus.</title>
        <authorList>
            <person name="Tirloni L."/>
            <person name="Braz G."/>
            <person name="Gandara A.C.P."/>
            <person name="Sabadin G.A."/>
            <person name="da Silva R.M."/>
            <person name="Guizzo M.G."/>
            <person name="Machado J.A."/>
            <person name="Costa E.P."/>
            <person name="Gomes H.F."/>
            <person name="Moraes J."/>
            <person name="Mota M.B.S."/>
            <person name="Mesquita R.D."/>
            <person name="Alvarenga P.H."/>
            <person name="Alves F."/>
            <person name="Seixas A."/>
            <person name="da Fonseca R.N."/>
            <person name="Fogaca A."/>
            <person name="Logullo C."/>
            <person name="Tanaka A."/>
            <person name="Daffre S."/>
            <person name="Termignoni C."/>
            <person name="Vaz I.S.Jr."/>
            <person name="Oliveira P.L."/>
            <person name="Ribeiro J.M."/>
        </authorList>
    </citation>
    <scope>NUCLEOTIDE SEQUENCE</scope>
    <source>
        <strain evidence="2">Porto Alegre</strain>
    </source>
</reference>
<feature type="chain" id="PRO_5026655821" evidence="1">
    <location>
        <begin position="22"/>
        <end position="93"/>
    </location>
</feature>
<evidence type="ECO:0000256" key="1">
    <source>
        <dbReference type="SAM" id="SignalP"/>
    </source>
</evidence>
<dbReference type="EMBL" id="GHWJ01010234">
    <property type="protein sequence ID" value="NOV42971.1"/>
    <property type="molecule type" value="Transcribed_RNA"/>
</dbReference>
<evidence type="ECO:0000313" key="2">
    <source>
        <dbReference type="EMBL" id="NOV42971.1"/>
    </source>
</evidence>
<proteinExistence type="predicted"/>
<protein>
    <submittedName>
        <fullName evidence="2">Putative secreted protein</fullName>
    </submittedName>
</protein>
<keyword evidence="1" id="KW-0732">Signal</keyword>
<name>A0A6M2DCL6_RHIMP</name>